<sequence>MLLPVIPPCPHPPAPAYSATTQLVQAPKQQASYRADTTYEAYLLSETESTSVTSVTIIARAININRWWIMDFGLVRVQR</sequence>
<accession>F7WBB0</accession>
<reference evidence="1 2" key="1">
    <citation type="journal article" date="2010" name="PLoS Genet.">
        <title>De novo assembly of a 40 Mb eukaryotic genome from short sequence reads: Sordaria macrospora, a model organism for fungal morphogenesis.</title>
        <authorList>
            <person name="Nowrousian M."/>
            <person name="Stajich J."/>
            <person name="Chu M."/>
            <person name="Engh I."/>
            <person name="Espagne E."/>
            <person name="Halliday K."/>
            <person name="Kamerewerd J."/>
            <person name="Kempken F."/>
            <person name="Knab B."/>
            <person name="Kuo H.C."/>
            <person name="Osiewacz H.D."/>
            <person name="Poeggeler S."/>
            <person name="Read N."/>
            <person name="Seiler S."/>
            <person name="Smith K."/>
            <person name="Zickler D."/>
            <person name="Kueck U."/>
            <person name="Freitag M."/>
        </authorList>
    </citation>
    <scope>NUCLEOTIDE SEQUENCE [LARGE SCALE GENOMIC DNA]</scope>
    <source>
        <strain evidence="2">ATCC MYA-333 / DSM 997 / K(L3346) / K-hell</strain>
        <tissue evidence="1">Mycelium</tissue>
    </source>
</reference>
<dbReference type="AlphaFoldDB" id="F7WBB0"/>
<name>F7WBB0_SORMK</name>
<proteinExistence type="predicted"/>
<evidence type="ECO:0000313" key="2">
    <source>
        <dbReference type="Proteomes" id="UP000001881"/>
    </source>
</evidence>
<evidence type="ECO:0000313" key="1">
    <source>
        <dbReference type="EMBL" id="CCC14388.1"/>
    </source>
</evidence>
<dbReference type="HOGENOM" id="CLU_2607529_0_0_1"/>
<dbReference type="EMBL" id="CABT02000072">
    <property type="protein sequence ID" value="CCC14388.1"/>
    <property type="molecule type" value="Genomic_DNA"/>
</dbReference>
<organism evidence="1 2">
    <name type="scientific">Sordaria macrospora (strain ATCC MYA-333 / DSM 997 / K(L3346) / K-hell)</name>
    <dbReference type="NCBI Taxonomy" id="771870"/>
    <lineage>
        <taxon>Eukaryota</taxon>
        <taxon>Fungi</taxon>
        <taxon>Dikarya</taxon>
        <taxon>Ascomycota</taxon>
        <taxon>Pezizomycotina</taxon>
        <taxon>Sordariomycetes</taxon>
        <taxon>Sordariomycetidae</taxon>
        <taxon>Sordariales</taxon>
        <taxon>Sordariaceae</taxon>
        <taxon>Sordaria</taxon>
    </lineage>
</organism>
<keyword evidence="2" id="KW-1185">Reference proteome</keyword>
<dbReference type="Proteomes" id="UP000001881">
    <property type="component" value="Unassembled WGS sequence"/>
</dbReference>
<dbReference type="InParanoid" id="F7WBB0"/>
<gene>
    <name evidence="1" type="ORF">SMAC_09116</name>
</gene>
<protein>
    <submittedName>
        <fullName evidence="1">WGS project CABT00000000 data, contig 2.72</fullName>
    </submittedName>
</protein>
<comment type="caution">
    <text evidence="1">The sequence shown here is derived from an EMBL/GenBank/DDBJ whole genome shotgun (WGS) entry which is preliminary data.</text>
</comment>
<dbReference type="VEuPathDB" id="FungiDB:SMAC_09116"/>